<sequence length="88" mass="9804">MESATYAVSYVADGDGGRKCLFVPQRVVLRLLPPPTKPLGLDFSKANPKPVQTIIHSFPESPWCETVWYGSITQSELNQALWDIAEQL</sequence>
<proteinExistence type="predicted"/>
<name>A0A4Y5G367_9ADEN</name>
<evidence type="ECO:0000313" key="2">
    <source>
        <dbReference type="Proteomes" id="UP000316972"/>
    </source>
</evidence>
<reference evidence="1 2" key="1">
    <citation type="journal article" date="2019" name="Heliyon">
        <title>An emerging new fowl adenovirus genotype.</title>
        <authorList>
            <person name="Kajan G.L."/>
            <person name="Affranio I."/>
            <person name="Tothne Bistyak A."/>
            <person name="Kecskemeti S."/>
            <person name="Benko M."/>
        </authorList>
    </citation>
    <scope>NUCLEOTIDE SEQUENCE [LARGE SCALE GENOMIC DNA]</scope>
    <source>
        <strain evidence="1 2">40440-M/2015 Debrecen</strain>
    </source>
</reference>
<dbReference type="Proteomes" id="UP000316972">
    <property type="component" value="Segment"/>
</dbReference>
<organism evidence="1 2">
    <name type="scientific">Fowl aviadenovirus B</name>
    <dbReference type="NCBI Taxonomy" id="190062"/>
    <lineage>
        <taxon>Viruses</taxon>
        <taxon>Varidnaviria</taxon>
        <taxon>Bamfordvirae</taxon>
        <taxon>Preplasmiviricota</taxon>
        <taxon>Polisuviricotina</taxon>
        <taxon>Pharingeaviricetes</taxon>
        <taxon>Rowavirales</taxon>
        <taxon>Adenoviridae</taxon>
        <taxon>Aviadenovirus</taxon>
        <taxon>Aviadenovirus quintum</taxon>
    </lineage>
</organism>
<dbReference type="EMBL" id="MG953201">
    <property type="protein sequence ID" value="QCC26501.1"/>
    <property type="molecule type" value="Genomic_DNA"/>
</dbReference>
<protein>
    <submittedName>
        <fullName evidence="1">ORF0</fullName>
    </submittedName>
</protein>
<accession>A0A4Y5G367</accession>
<evidence type="ECO:0000313" key="1">
    <source>
        <dbReference type="EMBL" id="QCC26501.1"/>
    </source>
</evidence>